<evidence type="ECO:0000313" key="3">
    <source>
        <dbReference type="Proteomes" id="UP000006056"/>
    </source>
</evidence>
<dbReference type="HOGENOM" id="CLU_1015388_0_0_0"/>
<dbReference type="KEGG" id="trs:Terro_1718"/>
<feature type="chain" id="PRO_5003683853" description="Lipoprotein" evidence="1">
    <location>
        <begin position="25"/>
        <end position="274"/>
    </location>
</feature>
<keyword evidence="1" id="KW-0732">Signal</keyword>
<keyword evidence="3" id="KW-1185">Reference proteome</keyword>
<feature type="signal peptide" evidence="1">
    <location>
        <begin position="1"/>
        <end position="24"/>
    </location>
</feature>
<accession>I3ZFK2</accession>
<evidence type="ECO:0000313" key="2">
    <source>
        <dbReference type="EMBL" id="AFL88020.1"/>
    </source>
</evidence>
<dbReference type="AlphaFoldDB" id="I3ZFK2"/>
<sequence length="274" mass="27541">MMQSLVRSHSSVLCLLLLPFVISGCSTNGGGSGSGGGTGSTKTYPDSTGNWVVQATATSGTAPFTLLSGYINEQQTGTSHPTTGTFLPASTGCYAAAANVPMNGVIQGVRLHLVSFGLDQQVLDISAAKDDTSTHFTGTYSVTGGCADGTAGTVAGTRYSALTGTYRGSLSADPATVVTLTLNQFALGTGEAKFLVSGFAVVAGQTCFTTGTLSTANGSVIGNHVQMSFLNSNGPKMDVTGEFDAEATTISVSGLLFTGAGCPTNVAQATLTKV</sequence>
<name>I3ZFK2_TERRK</name>
<gene>
    <name evidence="2" type="ordered locus">Terro_1718</name>
</gene>
<dbReference type="EMBL" id="CP003379">
    <property type="protein sequence ID" value="AFL88020.1"/>
    <property type="molecule type" value="Genomic_DNA"/>
</dbReference>
<proteinExistence type="predicted"/>
<dbReference type="Proteomes" id="UP000006056">
    <property type="component" value="Chromosome"/>
</dbReference>
<organism evidence="2 3">
    <name type="scientific">Terriglobus roseus (strain DSM 18391 / NRRL B-41598 / KBS 63)</name>
    <dbReference type="NCBI Taxonomy" id="926566"/>
    <lineage>
        <taxon>Bacteria</taxon>
        <taxon>Pseudomonadati</taxon>
        <taxon>Acidobacteriota</taxon>
        <taxon>Terriglobia</taxon>
        <taxon>Terriglobales</taxon>
        <taxon>Acidobacteriaceae</taxon>
        <taxon>Terriglobus</taxon>
    </lineage>
</organism>
<protein>
    <recommendedName>
        <fullName evidence="4">Lipoprotein</fullName>
    </recommendedName>
</protein>
<dbReference type="STRING" id="926566.Terro_1718"/>
<evidence type="ECO:0000256" key="1">
    <source>
        <dbReference type="SAM" id="SignalP"/>
    </source>
</evidence>
<reference evidence="2 3" key="1">
    <citation type="submission" date="2012-06" db="EMBL/GenBank/DDBJ databases">
        <title>Complete genome of Terriglobus roseus DSM 18391.</title>
        <authorList>
            <consortium name="US DOE Joint Genome Institute (JGI-PGF)"/>
            <person name="Lucas S."/>
            <person name="Copeland A."/>
            <person name="Lapidus A."/>
            <person name="Glavina del Rio T."/>
            <person name="Dalin E."/>
            <person name="Tice H."/>
            <person name="Bruce D."/>
            <person name="Goodwin L."/>
            <person name="Pitluck S."/>
            <person name="Peters L."/>
            <person name="Mikhailova N."/>
            <person name="Munk A.C.C."/>
            <person name="Kyrpides N."/>
            <person name="Mavromatis K."/>
            <person name="Ivanova N."/>
            <person name="Brettin T."/>
            <person name="Detter J.C."/>
            <person name="Han C."/>
            <person name="Larimer F."/>
            <person name="Land M."/>
            <person name="Hauser L."/>
            <person name="Markowitz V."/>
            <person name="Cheng J.-F."/>
            <person name="Hugenholtz P."/>
            <person name="Woyke T."/>
            <person name="Wu D."/>
            <person name="Brambilla E."/>
            <person name="Klenk H.-P."/>
            <person name="Eisen J.A."/>
        </authorList>
    </citation>
    <scope>NUCLEOTIDE SEQUENCE [LARGE SCALE GENOMIC DNA]</scope>
    <source>
        <strain evidence="3">DSM 18391 / NRRL B-41598 / KBS 63</strain>
    </source>
</reference>
<dbReference type="PROSITE" id="PS51257">
    <property type="entry name" value="PROKAR_LIPOPROTEIN"/>
    <property type="match status" value="1"/>
</dbReference>
<evidence type="ECO:0008006" key="4">
    <source>
        <dbReference type="Google" id="ProtNLM"/>
    </source>
</evidence>
<dbReference type="eggNOG" id="ENOG5033FFN">
    <property type="taxonomic scope" value="Bacteria"/>
</dbReference>